<keyword evidence="4" id="KW-0540">Nuclease</keyword>
<gene>
    <name evidence="12" type="ORF">E6C27_scaffold918G00010</name>
</gene>
<dbReference type="OrthoDB" id="1731372at2759"/>
<dbReference type="Gene3D" id="2.40.70.10">
    <property type="entry name" value="Acid Proteases"/>
    <property type="match status" value="1"/>
</dbReference>
<dbReference type="Gene3D" id="3.10.10.10">
    <property type="entry name" value="HIV Type 1 Reverse Transcriptase, subunit A, domain 1"/>
    <property type="match status" value="1"/>
</dbReference>
<feature type="region of interest" description="Disordered" evidence="9">
    <location>
        <begin position="1"/>
        <end position="32"/>
    </location>
</feature>
<evidence type="ECO:0000256" key="5">
    <source>
        <dbReference type="ARBA" id="ARBA00022759"/>
    </source>
</evidence>
<dbReference type="GO" id="GO:0003676">
    <property type="term" value="F:nucleic acid binding"/>
    <property type="evidence" value="ECO:0007669"/>
    <property type="project" value="InterPro"/>
</dbReference>
<feature type="domain" description="Integrase catalytic" evidence="11">
    <location>
        <begin position="1550"/>
        <end position="1710"/>
    </location>
</feature>
<dbReference type="GO" id="GO:0006310">
    <property type="term" value="P:DNA recombination"/>
    <property type="evidence" value="ECO:0007669"/>
    <property type="project" value="UniProtKB-KW"/>
</dbReference>
<dbReference type="InterPro" id="IPR043128">
    <property type="entry name" value="Rev_trsase/Diguanyl_cyclase"/>
</dbReference>
<dbReference type="InterPro" id="IPR036397">
    <property type="entry name" value="RNaseH_sf"/>
</dbReference>
<evidence type="ECO:0000259" key="10">
    <source>
        <dbReference type="PROSITE" id="PS50879"/>
    </source>
</evidence>
<dbReference type="PROSITE" id="PS50879">
    <property type="entry name" value="RNASE_H_1"/>
    <property type="match status" value="1"/>
</dbReference>
<dbReference type="Pfam" id="PF00078">
    <property type="entry name" value="RVT_1"/>
    <property type="match status" value="1"/>
</dbReference>
<dbReference type="InterPro" id="IPR012337">
    <property type="entry name" value="RNaseH-like_sf"/>
</dbReference>
<dbReference type="CDD" id="cd09279">
    <property type="entry name" value="RNase_HI_like"/>
    <property type="match status" value="1"/>
</dbReference>
<evidence type="ECO:0000256" key="8">
    <source>
        <dbReference type="ARBA" id="ARBA00023172"/>
    </source>
</evidence>
<feature type="compositionally biased region" description="Basic and acidic residues" evidence="9">
    <location>
        <begin position="147"/>
        <end position="156"/>
    </location>
</feature>
<dbReference type="Pfam" id="PF00665">
    <property type="entry name" value="rve"/>
    <property type="match status" value="1"/>
</dbReference>
<dbReference type="InterPro" id="IPR001584">
    <property type="entry name" value="Integrase_cat-core"/>
</dbReference>
<organism evidence="12 13">
    <name type="scientific">Cucumis melo var. makuwa</name>
    <name type="common">Oriental melon</name>
    <dbReference type="NCBI Taxonomy" id="1194695"/>
    <lineage>
        <taxon>Eukaryota</taxon>
        <taxon>Viridiplantae</taxon>
        <taxon>Streptophyta</taxon>
        <taxon>Embryophyta</taxon>
        <taxon>Tracheophyta</taxon>
        <taxon>Spermatophyta</taxon>
        <taxon>Magnoliopsida</taxon>
        <taxon>eudicotyledons</taxon>
        <taxon>Gunneridae</taxon>
        <taxon>Pentapetalae</taxon>
        <taxon>rosids</taxon>
        <taxon>fabids</taxon>
        <taxon>Cucurbitales</taxon>
        <taxon>Cucurbitaceae</taxon>
        <taxon>Benincaseae</taxon>
        <taxon>Cucumis</taxon>
    </lineage>
</organism>
<dbReference type="SUPFAM" id="SSF56672">
    <property type="entry name" value="DNA/RNA polymerases"/>
    <property type="match status" value="1"/>
</dbReference>
<dbReference type="Gene3D" id="3.30.70.270">
    <property type="match status" value="2"/>
</dbReference>
<sequence>MKSPKAGIVIKENPLYDNSDSASSKSKKETHPDVMSVKMADITIEAAMVEMKRKINFLMKAVEERDHEITALREKMRTRETAESSQTPIVKATDKGKNVQRNQGFPIPEVRKDKKETKSAKKVVKSTVKESMVVNTTPLKFSKRKEGRAEKKDDGSKRRRLTLKERQKKVYPFPDSDIADMLEQLLEKQLIQLLECKRPEQAGKVDDLNYCKYHRVISHPIEKYFLLKELILRLAREKKIELDLEEVAQTNHATTMIMSEALSPRLIFEQRESLVQFGTFELVVVRFHQEVAPEDSQEKERLIEEDDEWWTIVTRRKKRKFLGDHQDENPGVVACHAINATEEESISLTASSSSAPTATYESTPYCISIDFSDEDLLLGSKLHNRPLYVSGYVREQRVDRILVDNGLAVNIMPKSTMRQLGILMEELSNSKLVIQGFNQGSQRVIGMIRLELIIGDLKTSALFHVIDSRTTYKLLLGRPWIHGNGVVTSTLHQCFKFYQDGVKKVEADSNPFSEAESHFADAKFYLKNDCSPEAVSVEVPLVNREDNLQLKSLTSKELHKSTGTFHSGKSEASTSTAKSVILMDEKTSNPPILRYVPLSRSKKGESPFVESPQGLKVGDIEVLKESFTTPLTKITKQEIKIDLTEASLPQRQTKDGFDPKAYKLMAKAGYDFITHTEFKSLKIHEQPKLLREGHVIPMSRKGLGYKLPGPIRITRKGKEKVVDSNHITVKEVDIAWKKKKASMTTKPSAFKRLSITKKKNAQTPRASIINHLGDGGLHVQTDSSIDTKKKESTSRVSVWHRIKHIDVESHHGKEFPCEVKGEREIRSNVPSRMKRKTFVTLNTSQGSLKVKRHDVILTNPEKEDSEQGEGEISCHHITILEELEIETSEEDAEDAPQSLEDGGQSTVDKLKEVNLGTIEEPRQTFISASLSSEEEELIPQVEVEVNKLLEAGFIREVKYPTWIANIVLVRKKNGQLHVFVDFRDLNNACPKDDFLLPITEIMVDATTGHEALSFMDGSSGYNQIRMVLLDEEMTAFRTPKEIYCYKVMPFGLKNAGATYQRAMQNVFDDMLHKYVECYLRMNPLKCAFGVTSGKFLGFIVRHQGIEIDQSKIDAIQKMPRPKSLHDLRSLQGRLAYIRRFISNLASRCQPFQKLMRKGENFVWNEACQNDFDSIKKYLLNPLVLGALVPGEPLILYIAAQERSLGALLAQEKEKGKERALYYLSKTLVGAEVNYSSIEKMCLALFFAIDKLRHYMQAFTVHLVAKADPIKYVLSRPIISGRLAKWAVILQQYDIVYISQKTIKGQALVDFLADHPIPSDWKLCEDLPDDEVFFTEVVEPWTIFVLAELCSNNVAEYEALIIGLQMVLEIGVSFIEIYGDSKLIINQLSLQYDVKHENLKPYFTYARQLMEMFDSVMLEHVPRIENKRADALANLATALMMPDNEVNITTSHLIDEEDRRQSIIEYLEHGKLPKDSRHKTEEESIKALEEAHAGVCGAHQSGPKLQFQLRRMSYYWPKMVQDSMDYAKKCEACQYHANFIHQPLEPLHPTMASWPFEAWGLDLVGPITPKSSAGHFYILAATDYFSKWTEAIPLREAKKENVANFIRTHIIYRYGIPHRIVTDNGRQFSNSMIDKLCEKFKFKQYKSSMYNAAANGLAEEFDKTLCNLLKKIVCKSKRDWQERIGEALWAYRTTHRTPTEVTPYSLVYGLDAVLPLEREIPSLRMAVQEELTIEDNVKLRLQELEALDEKRLEAQQALECYQARMSKAFDKHVKPRSFQVGDLVLAVRRPIVTTRHTGNKFTPKWDGPYIVKEVYINGAYKIVD</sequence>
<dbReference type="InterPro" id="IPR041588">
    <property type="entry name" value="Integrase_H2C2"/>
</dbReference>
<reference evidence="12 13" key="1">
    <citation type="submission" date="2019-08" db="EMBL/GenBank/DDBJ databases">
        <title>Draft genome sequences of two oriental melons (Cucumis melo L. var makuwa).</title>
        <authorList>
            <person name="Kwon S.-Y."/>
        </authorList>
    </citation>
    <scope>NUCLEOTIDE SEQUENCE [LARGE SCALE GENOMIC DNA]</scope>
    <source>
        <strain evidence="13">cv. SW 3</strain>
        <tissue evidence="12">Leaf</tissue>
    </source>
</reference>
<dbReference type="SUPFAM" id="SSF53098">
    <property type="entry name" value="Ribonuclease H-like"/>
    <property type="match status" value="2"/>
</dbReference>
<evidence type="ECO:0000259" key="11">
    <source>
        <dbReference type="PROSITE" id="PS50994"/>
    </source>
</evidence>
<proteinExistence type="predicted"/>
<feature type="region of interest" description="Disordered" evidence="9">
    <location>
        <begin position="135"/>
        <end position="163"/>
    </location>
</feature>
<evidence type="ECO:0000256" key="2">
    <source>
        <dbReference type="ARBA" id="ARBA00022679"/>
    </source>
</evidence>
<dbReference type="Gene3D" id="1.10.340.70">
    <property type="match status" value="1"/>
</dbReference>
<dbReference type="PANTHER" id="PTHR48475">
    <property type="entry name" value="RIBONUCLEASE H"/>
    <property type="match status" value="1"/>
</dbReference>
<dbReference type="Pfam" id="PF13456">
    <property type="entry name" value="RVT_3"/>
    <property type="match status" value="1"/>
</dbReference>
<dbReference type="EMBL" id="SSTE01018839">
    <property type="protein sequence ID" value="KAA0037793.1"/>
    <property type="molecule type" value="Genomic_DNA"/>
</dbReference>
<dbReference type="InterPro" id="IPR000477">
    <property type="entry name" value="RT_dom"/>
</dbReference>
<evidence type="ECO:0000256" key="4">
    <source>
        <dbReference type="ARBA" id="ARBA00022722"/>
    </source>
</evidence>
<dbReference type="Pfam" id="PF17917">
    <property type="entry name" value="RT_RNaseH"/>
    <property type="match status" value="1"/>
</dbReference>
<evidence type="ECO:0000256" key="3">
    <source>
        <dbReference type="ARBA" id="ARBA00022695"/>
    </source>
</evidence>
<dbReference type="Gene3D" id="3.30.420.10">
    <property type="entry name" value="Ribonuclease H-like superfamily/Ribonuclease H"/>
    <property type="match status" value="2"/>
</dbReference>
<accession>A0A5A7T485</accession>
<dbReference type="CDD" id="cd09274">
    <property type="entry name" value="RNase_HI_RT_Ty3"/>
    <property type="match status" value="1"/>
</dbReference>
<dbReference type="Pfam" id="PF17921">
    <property type="entry name" value="Integrase_H2C2"/>
    <property type="match status" value="1"/>
</dbReference>
<dbReference type="InterPro" id="IPR002156">
    <property type="entry name" value="RNaseH_domain"/>
</dbReference>
<evidence type="ECO:0000313" key="12">
    <source>
        <dbReference type="EMBL" id="KAA0037793.1"/>
    </source>
</evidence>
<evidence type="ECO:0000256" key="7">
    <source>
        <dbReference type="ARBA" id="ARBA00022918"/>
    </source>
</evidence>
<keyword evidence="8" id="KW-0233">DNA recombination</keyword>
<keyword evidence="5" id="KW-0255">Endonuclease</keyword>
<feature type="domain" description="RNase H type-1" evidence="10">
    <location>
        <begin position="1326"/>
        <end position="1437"/>
    </location>
</feature>
<dbReference type="InterPro" id="IPR043502">
    <property type="entry name" value="DNA/RNA_pol_sf"/>
</dbReference>
<dbReference type="PROSITE" id="PS50994">
    <property type="entry name" value="INTEGRASE"/>
    <property type="match status" value="1"/>
</dbReference>
<evidence type="ECO:0000256" key="1">
    <source>
        <dbReference type="ARBA" id="ARBA00012493"/>
    </source>
</evidence>
<dbReference type="GO" id="GO:0003964">
    <property type="term" value="F:RNA-directed DNA polymerase activity"/>
    <property type="evidence" value="ECO:0007669"/>
    <property type="project" value="UniProtKB-KW"/>
</dbReference>
<dbReference type="CDD" id="cd01647">
    <property type="entry name" value="RT_LTR"/>
    <property type="match status" value="1"/>
</dbReference>
<dbReference type="EC" id="2.7.7.49" evidence="1"/>
<keyword evidence="2" id="KW-0808">Transferase</keyword>
<protein>
    <recommendedName>
        <fullName evidence="1">RNA-directed DNA polymerase</fullName>
        <ecNumber evidence="1">2.7.7.49</ecNumber>
    </recommendedName>
</protein>
<dbReference type="InterPro" id="IPR021109">
    <property type="entry name" value="Peptidase_aspartic_dom_sf"/>
</dbReference>
<comment type="caution">
    <text evidence="12">The sequence shown here is derived from an EMBL/GenBank/DDBJ whole genome shotgun (WGS) entry which is preliminary data.</text>
</comment>
<evidence type="ECO:0000256" key="6">
    <source>
        <dbReference type="ARBA" id="ARBA00022801"/>
    </source>
</evidence>
<evidence type="ECO:0000313" key="13">
    <source>
        <dbReference type="Proteomes" id="UP000321393"/>
    </source>
</evidence>
<dbReference type="GO" id="GO:0015074">
    <property type="term" value="P:DNA integration"/>
    <property type="evidence" value="ECO:0007669"/>
    <property type="project" value="InterPro"/>
</dbReference>
<dbReference type="Proteomes" id="UP000321393">
    <property type="component" value="Unassembled WGS sequence"/>
</dbReference>
<dbReference type="GO" id="GO:0004523">
    <property type="term" value="F:RNA-DNA hybrid ribonuclease activity"/>
    <property type="evidence" value="ECO:0007669"/>
    <property type="project" value="InterPro"/>
</dbReference>
<dbReference type="InterPro" id="IPR041373">
    <property type="entry name" value="RT_RNaseH"/>
</dbReference>
<name>A0A5A7T485_CUCMM</name>
<keyword evidence="3" id="KW-0548">Nucleotidyltransferase</keyword>
<keyword evidence="6" id="KW-0378">Hydrolase</keyword>
<dbReference type="CDD" id="cd00303">
    <property type="entry name" value="retropepsin_like"/>
    <property type="match status" value="1"/>
</dbReference>
<keyword evidence="7" id="KW-0695">RNA-directed DNA polymerase</keyword>
<dbReference type="PANTHER" id="PTHR48475:SF1">
    <property type="entry name" value="RNASE H TYPE-1 DOMAIN-CONTAINING PROTEIN"/>
    <property type="match status" value="1"/>
</dbReference>
<feature type="region of interest" description="Disordered" evidence="9">
    <location>
        <begin position="887"/>
        <end position="906"/>
    </location>
</feature>
<evidence type="ECO:0000256" key="9">
    <source>
        <dbReference type="SAM" id="MobiDB-lite"/>
    </source>
</evidence>
<dbReference type="FunFam" id="3.30.70.270:FF:000020">
    <property type="entry name" value="Transposon Tf2-6 polyprotein-like Protein"/>
    <property type="match status" value="1"/>
</dbReference>